<reference evidence="6" key="1">
    <citation type="journal article" date="2006" name="PLoS Biol.">
        <title>Macronuclear genome sequence of the ciliate Tetrahymena thermophila, a model eukaryote.</title>
        <authorList>
            <person name="Eisen J.A."/>
            <person name="Coyne R.S."/>
            <person name="Wu M."/>
            <person name="Wu D."/>
            <person name="Thiagarajan M."/>
            <person name="Wortman J.R."/>
            <person name="Badger J.H."/>
            <person name="Ren Q."/>
            <person name="Amedeo P."/>
            <person name="Jones K.M."/>
            <person name="Tallon L.J."/>
            <person name="Delcher A.L."/>
            <person name="Salzberg S.L."/>
            <person name="Silva J.C."/>
            <person name="Haas B.J."/>
            <person name="Majoros W.H."/>
            <person name="Farzad M."/>
            <person name="Carlton J.M."/>
            <person name="Smith R.K. Jr."/>
            <person name="Garg J."/>
            <person name="Pearlman R.E."/>
            <person name="Karrer K.M."/>
            <person name="Sun L."/>
            <person name="Manning G."/>
            <person name="Elde N.C."/>
            <person name="Turkewitz A.P."/>
            <person name="Asai D.J."/>
            <person name="Wilkes D.E."/>
            <person name="Wang Y."/>
            <person name="Cai H."/>
            <person name="Collins K."/>
            <person name="Stewart B.A."/>
            <person name="Lee S.R."/>
            <person name="Wilamowska K."/>
            <person name="Weinberg Z."/>
            <person name="Ruzzo W.L."/>
            <person name="Wloga D."/>
            <person name="Gaertig J."/>
            <person name="Frankel J."/>
            <person name="Tsao C.-C."/>
            <person name="Gorovsky M.A."/>
            <person name="Keeling P.J."/>
            <person name="Waller R.F."/>
            <person name="Patron N.J."/>
            <person name="Cherry J.M."/>
            <person name="Stover N.A."/>
            <person name="Krieger C.J."/>
            <person name="del Toro C."/>
            <person name="Ryder H.F."/>
            <person name="Williamson S.C."/>
            <person name="Barbeau R.A."/>
            <person name="Hamilton E.P."/>
            <person name="Orias E."/>
        </authorList>
    </citation>
    <scope>NUCLEOTIDE SEQUENCE [LARGE SCALE GENOMIC DNA]</scope>
    <source>
        <strain evidence="6">SB210</strain>
    </source>
</reference>
<feature type="domain" description="Transcription factor Iwr1" evidence="4">
    <location>
        <begin position="216"/>
        <end position="271"/>
    </location>
</feature>
<feature type="compositionally biased region" description="Acidic residues" evidence="3">
    <location>
        <begin position="266"/>
        <end position="280"/>
    </location>
</feature>
<dbReference type="RefSeq" id="XP_001018640.3">
    <property type="nucleotide sequence ID" value="XM_001018640.3"/>
</dbReference>
<evidence type="ECO:0000313" key="6">
    <source>
        <dbReference type="Proteomes" id="UP000009168"/>
    </source>
</evidence>
<evidence type="ECO:0000256" key="2">
    <source>
        <dbReference type="SAM" id="Coils"/>
    </source>
</evidence>
<keyword evidence="2" id="KW-0175">Coiled coil</keyword>
<feature type="region of interest" description="Disordered" evidence="3">
    <location>
        <begin position="1"/>
        <end position="32"/>
    </location>
</feature>
<sequence>MDTINKQQEIQTQQKQENSANDAKAQPQTTLVVRMKRKANEDPLEKLIIEGQFTQKKQKPNPLFGVNFLEKMLNDLSIQNDDQKKENEQEKQKQNLLFNDQEEEKVEKKQYILKLVDNEAVQQIKEVKMMQAENLRKKARDRKLQAHRKHRILEMVVDPTSKEVIVEKTNLKDEKHVNDEEYAYYEVEERKIEEDNSFQQDDGPQNIGSLLQKEQENILKVQSGIIHFVQTNNSELFDGEFAPCRSDDFSDKDSEDSNRESADQNDYPDEEENFDDEDNDYDKQNQDEDYDSYDEDNLKFKKKSKKKPNMFQDSLHGIYLAKQSSDDNSNSMDQEDKENDEDYDYEDEFTKKYNNYHHKRYENDFEDDDYED</sequence>
<protein>
    <recommendedName>
        <fullName evidence="4">Transcription factor Iwr1 domain-containing protein</fullName>
    </recommendedName>
</protein>
<proteinExistence type="inferred from homology"/>
<dbReference type="InterPro" id="IPR013883">
    <property type="entry name" value="TF_Iwr1_dom"/>
</dbReference>
<evidence type="ECO:0000259" key="4">
    <source>
        <dbReference type="Pfam" id="PF08574"/>
    </source>
</evidence>
<dbReference type="AlphaFoldDB" id="I7LVK3"/>
<dbReference type="InParanoid" id="I7LVK3"/>
<feature type="compositionally biased region" description="Basic and acidic residues" evidence="3">
    <location>
        <begin position="245"/>
        <end position="262"/>
    </location>
</feature>
<dbReference type="Pfam" id="PF08574">
    <property type="entry name" value="Iwr1"/>
    <property type="match status" value="1"/>
</dbReference>
<accession>I7LVK3</accession>
<feature type="region of interest" description="Disordered" evidence="3">
    <location>
        <begin position="239"/>
        <end position="372"/>
    </location>
</feature>
<evidence type="ECO:0000256" key="3">
    <source>
        <dbReference type="SAM" id="MobiDB-lite"/>
    </source>
</evidence>
<gene>
    <name evidence="5" type="ORF">TTHERM_00289230</name>
</gene>
<dbReference type="KEGG" id="tet:TTHERM_00289230"/>
<feature type="compositionally biased region" description="Low complexity" evidence="3">
    <location>
        <begin position="1"/>
        <end position="18"/>
    </location>
</feature>
<organism evidence="5 6">
    <name type="scientific">Tetrahymena thermophila (strain SB210)</name>
    <dbReference type="NCBI Taxonomy" id="312017"/>
    <lineage>
        <taxon>Eukaryota</taxon>
        <taxon>Sar</taxon>
        <taxon>Alveolata</taxon>
        <taxon>Ciliophora</taxon>
        <taxon>Intramacronucleata</taxon>
        <taxon>Oligohymenophorea</taxon>
        <taxon>Hymenostomatida</taxon>
        <taxon>Tetrahymenina</taxon>
        <taxon>Tetrahymenidae</taxon>
        <taxon>Tetrahymena</taxon>
    </lineage>
</organism>
<evidence type="ECO:0000313" key="5">
    <source>
        <dbReference type="EMBL" id="EAR98395.3"/>
    </source>
</evidence>
<dbReference type="EMBL" id="GG662651">
    <property type="protein sequence ID" value="EAR98395.3"/>
    <property type="molecule type" value="Genomic_DNA"/>
</dbReference>
<feature type="coiled-coil region" evidence="2">
    <location>
        <begin position="66"/>
        <end position="104"/>
    </location>
</feature>
<dbReference type="GeneID" id="7846869"/>
<comment type="similarity">
    <text evidence="1">Belongs to the IWR1/SLC7A6OS family.</text>
</comment>
<dbReference type="Proteomes" id="UP000009168">
    <property type="component" value="Unassembled WGS sequence"/>
</dbReference>
<name>I7LVK3_TETTS</name>
<keyword evidence="6" id="KW-1185">Reference proteome</keyword>
<feature type="compositionally biased region" description="Acidic residues" evidence="3">
    <location>
        <begin position="333"/>
        <end position="347"/>
    </location>
</feature>
<evidence type="ECO:0000256" key="1">
    <source>
        <dbReference type="ARBA" id="ARBA00010218"/>
    </source>
</evidence>